<dbReference type="Pfam" id="PF03031">
    <property type="entry name" value="NIF"/>
    <property type="match status" value="1"/>
</dbReference>
<feature type="region of interest" description="Disordered" evidence="5">
    <location>
        <begin position="45"/>
        <end position="136"/>
    </location>
</feature>
<feature type="region of interest" description="Disordered" evidence="5">
    <location>
        <begin position="254"/>
        <end position="277"/>
    </location>
</feature>
<dbReference type="SUPFAM" id="SSF56784">
    <property type="entry name" value="HAD-like"/>
    <property type="match status" value="1"/>
</dbReference>
<comment type="similarity">
    <text evidence="4">Belongs to the CTDSPL2 family.</text>
</comment>
<dbReference type="CDD" id="cd07521">
    <property type="entry name" value="HAD_FCP1-like"/>
    <property type="match status" value="1"/>
</dbReference>
<evidence type="ECO:0000256" key="4">
    <source>
        <dbReference type="ARBA" id="ARBA00038355"/>
    </source>
</evidence>
<organism evidence="7 8">
    <name type="scientific">Ladona fulva</name>
    <name type="common">Scarce chaser dragonfly</name>
    <name type="synonym">Libellula fulva</name>
    <dbReference type="NCBI Taxonomy" id="123851"/>
    <lineage>
        <taxon>Eukaryota</taxon>
        <taxon>Metazoa</taxon>
        <taxon>Ecdysozoa</taxon>
        <taxon>Arthropoda</taxon>
        <taxon>Hexapoda</taxon>
        <taxon>Insecta</taxon>
        <taxon>Pterygota</taxon>
        <taxon>Palaeoptera</taxon>
        <taxon>Odonata</taxon>
        <taxon>Epiprocta</taxon>
        <taxon>Anisoptera</taxon>
        <taxon>Libelluloidea</taxon>
        <taxon>Libellulidae</taxon>
        <taxon>Ladona</taxon>
    </lineage>
</organism>
<evidence type="ECO:0000256" key="3">
    <source>
        <dbReference type="ARBA" id="ARBA00037324"/>
    </source>
</evidence>
<comment type="function">
    <text evidence="3">Probable phosphatase.</text>
</comment>
<dbReference type="PANTHER" id="PTHR12210">
    <property type="entry name" value="DULLARD PROTEIN PHOSPHATASE"/>
    <property type="match status" value="1"/>
</dbReference>
<reference evidence="7" key="2">
    <citation type="submission" date="2017-10" db="EMBL/GenBank/DDBJ databases">
        <title>Ladona fulva Genome sequencing and assembly.</title>
        <authorList>
            <person name="Murali S."/>
            <person name="Richards S."/>
            <person name="Bandaranaike D."/>
            <person name="Bellair M."/>
            <person name="Blankenburg K."/>
            <person name="Chao H."/>
            <person name="Dinh H."/>
            <person name="Doddapaneni H."/>
            <person name="Dugan-Rocha S."/>
            <person name="Elkadiri S."/>
            <person name="Gnanaolivu R."/>
            <person name="Hernandez B."/>
            <person name="Skinner E."/>
            <person name="Javaid M."/>
            <person name="Lee S."/>
            <person name="Li M."/>
            <person name="Ming W."/>
            <person name="Munidasa M."/>
            <person name="Muniz J."/>
            <person name="Nguyen L."/>
            <person name="Hughes D."/>
            <person name="Osuji N."/>
            <person name="Pu L.-L."/>
            <person name="Puazo M."/>
            <person name="Qu C."/>
            <person name="Quiroz J."/>
            <person name="Raj R."/>
            <person name="Weissenberger G."/>
            <person name="Xin Y."/>
            <person name="Zou X."/>
            <person name="Han Y."/>
            <person name="Worley K."/>
            <person name="Muzny D."/>
            <person name="Gibbs R."/>
        </authorList>
    </citation>
    <scope>NUCLEOTIDE SEQUENCE</scope>
    <source>
        <strain evidence="7">Sampled in the wild</strain>
    </source>
</reference>
<reference evidence="7" key="1">
    <citation type="submission" date="2013-04" db="EMBL/GenBank/DDBJ databases">
        <authorList>
            <person name="Qu J."/>
            <person name="Murali S.C."/>
            <person name="Bandaranaike D."/>
            <person name="Bellair M."/>
            <person name="Blankenburg K."/>
            <person name="Chao H."/>
            <person name="Dinh H."/>
            <person name="Doddapaneni H."/>
            <person name="Downs B."/>
            <person name="Dugan-Rocha S."/>
            <person name="Elkadiri S."/>
            <person name="Gnanaolivu R.D."/>
            <person name="Hernandez B."/>
            <person name="Javaid M."/>
            <person name="Jayaseelan J.C."/>
            <person name="Lee S."/>
            <person name="Li M."/>
            <person name="Ming W."/>
            <person name="Munidasa M."/>
            <person name="Muniz J."/>
            <person name="Nguyen L."/>
            <person name="Ongeri F."/>
            <person name="Osuji N."/>
            <person name="Pu L.-L."/>
            <person name="Puazo M."/>
            <person name="Qu C."/>
            <person name="Quiroz J."/>
            <person name="Raj R."/>
            <person name="Weissenberger G."/>
            <person name="Xin Y."/>
            <person name="Zou X."/>
            <person name="Han Y."/>
            <person name="Richards S."/>
            <person name="Worley K."/>
            <person name="Muzny D."/>
            <person name="Gibbs R."/>
        </authorList>
    </citation>
    <scope>NUCLEOTIDE SEQUENCE</scope>
    <source>
        <strain evidence="7">Sampled in the wild</strain>
    </source>
</reference>
<evidence type="ECO:0000313" key="7">
    <source>
        <dbReference type="EMBL" id="KAG8236238.1"/>
    </source>
</evidence>
<dbReference type="GO" id="GO:0005634">
    <property type="term" value="C:nucleus"/>
    <property type="evidence" value="ECO:0007669"/>
    <property type="project" value="UniProtKB-ARBA"/>
</dbReference>
<comment type="caution">
    <text evidence="7">The sequence shown here is derived from an EMBL/GenBank/DDBJ whole genome shotgun (WGS) entry which is preliminary data.</text>
</comment>
<keyword evidence="2" id="KW-0904">Protein phosphatase</keyword>
<protein>
    <recommendedName>
        <fullName evidence="6">FCP1 homology domain-containing protein</fullName>
    </recommendedName>
</protein>
<keyword evidence="8" id="KW-1185">Reference proteome</keyword>
<dbReference type="OrthoDB" id="277011at2759"/>
<evidence type="ECO:0000259" key="6">
    <source>
        <dbReference type="PROSITE" id="PS50969"/>
    </source>
</evidence>
<gene>
    <name evidence="7" type="ORF">J437_LFUL010991</name>
</gene>
<keyword evidence="1" id="KW-0378">Hydrolase</keyword>
<dbReference type="InterPro" id="IPR011948">
    <property type="entry name" value="Dullard_phosphatase"/>
</dbReference>
<feature type="domain" description="FCP1 homology" evidence="6">
    <location>
        <begin position="574"/>
        <end position="733"/>
    </location>
</feature>
<feature type="compositionally biased region" description="Polar residues" evidence="5">
    <location>
        <begin position="256"/>
        <end position="266"/>
    </location>
</feature>
<dbReference type="GO" id="GO:0004721">
    <property type="term" value="F:phosphoprotein phosphatase activity"/>
    <property type="evidence" value="ECO:0007669"/>
    <property type="project" value="UniProtKB-KW"/>
</dbReference>
<proteinExistence type="inferred from homology"/>
<dbReference type="AlphaFoldDB" id="A0A8K0P8T0"/>
<dbReference type="EMBL" id="KZ309003">
    <property type="protein sequence ID" value="KAG8236238.1"/>
    <property type="molecule type" value="Genomic_DNA"/>
</dbReference>
<dbReference type="NCBIfam" id="TIGR02251">
    <property type="entry name" value="HIF-SF_euk"/>
    <property type="match status" value="1"/>
</dbReference>
<feature type="region of interest" description="Disordered" evidence="5">
    <location>
        <begin position="1"/>
        <end position="21"/>
    </location>
</feature>
<dbReference type="InterPro" id="IPR050365">
    <property type="entry name" value="TIM50"/>
</dbReference>
<dbReference type="Proteomes" id="UP000792457">
    <property type="component" value="Unassembled WGS sequence"/>
</dbReference>
<accession>A0A8K0P8T0</accession>
<evidence type="ECO:0000256" key="5">
    <source>
        <dbReference type="SAM" id="MobiDB-lite"/>
    </source>
</evidence>
<feature type="region of interest" description="Disordered" evidence="5">
    <location>
        <begin position="300"/>
        <end position="334"/>
    </location>
</feature>
<dbReference type="Gene3D" id="3.40.50.1000">
    <property type="entry name" value="HAD superfamily/HAD-like"/>
    <property type="match status" value="1"/>
</dbReference>
<evidence type="ECO:0000256" key="2">
    <source>
        <dbReference type="ARBA" id="ARBA00022912"/>
    </source>
</evidence>
<dbReference type="PROSITE" id="PS50969">
    <property type="entry name" value="FCP1"/>
    <property type="match status" value="1"/>
</dbReference>
<evidence type="ECO:0000313" key="8">
    <source>
        <dbReference type="Proteomes" id="UP000792457"/>
    </source>
</evidence>
<dbReference type="SMART" id="SM00577">
    <property type="entry name" value="CPDc"/>
    <property type="match status" value="1"/>
</dbReference>
<dbReference type="InterPro" id="IPR036412">
    <property type="entry name" value="HAD-like_sf"/>
</dbReference>
<evidence type="ECO:0000256" key="1">
    <source>
        <dbReference type="ARBA" id="ARBA00022801"/>
    </source>
</evidence>
<dbReference type="InterPro" id="IPR023214">
    <property type="entry name" value="HAD_sf"/>
</dbReference>
<dbReference type="FunFam" id="3.40.50.1000:FF:000015">
    <property type="entry name" value="CTD small phosphatase-like protein 2"/>
    <property type="match status" value="1"/>
</dbReference>
<dbReference type="InterPro" id="IPR004274">
    <property type="entry name" value="FCP1_dom"/>
</dbReference>
<name>A0A8K0P8T0_LADFU</name>
<sequence>MEKLEEEEGLKMAAGVYDPPDMKEDISLQEIRALAKEIRDKKAIAKQEARIRKASTKPKLPRTSAAVERGRSVTRLRQQMSELGVDMSETKEAHFTRTKSRNRSLSQPPLKKMRTESLARSRSRSVSKPPRDETGIKDVPMKMKLKNIAHKALKKQIAKHGRKGEADRLWRGMWLRSEQRSAGGSIGRSLRGVVLMNSGVSNGTKTASYKRLNRTRRLVTNSGVSGCRCRRRNGANLLKETSRANVLHVKPGIATTAKQGSKANSENRGKKSVQGMATSAAALDSRIVITMSAAVIKHKKRKRRSSNINDGMLHDDNIISSTPMTPKSPGVGLAKTNVKPMKIMNCVENEETKENWGQKQMDINEGSPAGEISLFSPPFHSIQPFEGSPPPKPEELGLREAEVENGLHEAQVASNASPPSPSSPDDITSLLDDEEKVTEISHHCGFAITSDEEASLALSYCEQRLGEDGVVVMGGSVLLGAKVGCRGLMNAEDEDKGVYHQHLCGACEGDAGEVVEEYTVAGIGSGGGVVEVVSSSSAEEEDWEAFDPYFFIKHLPPLTMEMRARCPALPLKTRSSPEFSLVLDLDETLVHCSLQELEDASFSFPMLFQEVSYQVFVRTRPYFQEFLERVSSLFEVILFTASKRVYADKLLNLLDPARRWIKYRLFREHCVCVNGNYIKDLSILGRDLSKTVIVDNSPHAFGYQLENGIPIESWFVDRTDCELMKLLPFLEDLVMREDVRPHIRDKFRLFSYLPPD</sequence>